<proteinExistence type="inferred from homology"/>
<comment type="similarity">
    <text evidence="1">Belongs to the YciI family.</text>
</comment>
<dbReference type="RefSeq" id="WP_141482710.1">
    <property type="nucleotide sequence ID" value="NZ_VICD02000227.1"/>
</dbReference>
<dbReference type="PANTHER" id="PTHR35174:SF4">
    <property type="entry name" value="BLL7163 PROTEIN"/>
    <property type="match status" value="1"/>
</dbReference>
<dbReference type="InterPro" id="IPR011008">
    <property type="entry name" value="Dimeric_a/b-barrel"/>
</dbReference>
<evidence type="ECO:0000313" key="3">
    <source>
        <dbReference type="EMBL" id="KAB8176405.1"/>
    </source>
</evidence>
<dbReference type="InterPro" id="IPR005545">
    <property type="entry name" value="YCII"/>
</dbReference>
<name>A0A508ACK7_9GAMM</name>
<dbReference type="Gene3D" id="3.30.70.1060">
    <property type="entry name" value="Dimeric alpha+beta barrel"/>
    <property type="match status" value="1"/>
</dbReference>
<dbReference type="Pfam" id="PF03795">
    <property type="entry name" value="YCII"/>
    <property type="match status" value="1"/>
</dbReference>
<evidence type="ECO:0000259" key="2">
    <source>
        <dbReference type="Pfam" id="PF03795"/>
    </source>
</evidence>
<gene>
    <name evidence="3" type="ORF">FKV24_013295</name>
</gene>
<sequence length="140" mass="15637">MRVVVIVKATAESEAGIMPSEQLLADMGRFNEELVKAGIMLAGEGLHPSSRGARVTFDGKNRTVTDGPFAETKELIAGFWLWQVRSMDEAIEWVKRCPNPMPGTSDIEIRPVFEADDFGEEFTPELRARDERLREQLAGN</sequence>
<dbReference type="AlphaFoldDB" id="A0A508ACK7"/>
<evidence type="ECO:0000313" key="4">
    <source>
        <dbReference type="Proteomes" id="UP000320431"/>
    </source>
</evidence>
<protein>
    <submittedName>
        <fullName evidence="3">YciI family protein</fullName>
    </submittedName>
</protein>
<feature type="domain" description="YCII-related" evidence="2">
    <location>
        <begin position="1"/>
        <end position="111"/>
    </location>
</feature>
<dbReference type="Proteomes" id="UP000320431">
    <property type="component" value="Unassembled WGS sequence"/>
</dbReference>
<dbReference type="EMBL" id="VICD02000227">
    <property type="protein sequence ID" value="KAB8176405.1"/>
    <property type="molecule type" value="Genomic_DNA"/>
</dbReference>
<reference evidence="3 4" key="1">
    <citation type="submission" date="2019-10" db="EMBL/GenBank/DDBJ databases">
        <title>Lysobacter alkalisoli sp. nov., isolated from saline-alkaline soil.</title>
        <authorList>
            <person name="Sun J.-Q."/>
        </authorList>
    </citation>
    <scope>NUCLEOTIDE SEQUENCE [LARGE SCALE GENOMIC DNA]</scope>
    <source>
        <strain evidence="3 4">KCTC 42381</strain>
    </source>
</reference>
<evidence type="ECO:0000256" key="1">
    <source>
        <dbReference type="ARBA" id="ARBA00007689"/>
    </source>
</evidence>
<accession>A0A508ACK7</accession>
<comment type="caution">
    <text evidence="3">The sequence shown here is derived from an EMBL/GenBank/DDBJ whole genome shotgun (WGS) entry which is preliminary data.</text>
</comment>
<dbReference type="SUPFAM" id="SSF54909">
    <property type="entry name" value="Dimeric alpha+beta barrel"/>
    <property type="match status" value="1"/>
</dbReference>
<dbReference type="PANTHER" id="PTHR35174">
    <property type="entry name" value="BLL7171 PROTEIN-RELATED"/>
    <property type="match status" value="1"/>
</dbReference>
<organism evidence="3 4">
    <name type="scientific">Marilutibacter maris</name>
    <dbReference type="NCBI Taxonomy" id="1605891"/>
    <lineage>
        <taxon>Bacteria</taxon>
        <taxon>Pseudomonadati</taxon>
        <taxon>Pseudomonadota</taxon>
        <taxon>Gammaproteobacteria</taxon>
        <taxon>Lysobacterales</taxon>
        <taxon>Lysobacteraceae</taxon>
        <taxon>Marilutibacter</taxon>
    </lineage>
</organism>